<evidence type="ECO:0000256" key="2">
    <source>
        <dbReference type="ARBA" id="ARBA00022670"/>
    </source>
</evidence>
<dbReference type="InterPro" id="IPR023828">
    <property type="entry name" value="Peptidase_S8_Ser-AS"/>
</dbReference>
<dbReference type="EMBL" id="JASJUT010000007">
    <property type="protein sequence ID" value="MDK2596581.1"/>
    <property type="molecule type" value="Genomic_DNA"/>
</dbReference>
<feature type="active site" description="Charge relay system" evidence="6">
    <location>
        <position position="166"/>
    </location>
</feature>
<evidence type="ECO:0000256" key="1">
    <source>
        <dbReference type="ARBA" id="ARBA00011073"/>
    </source>
</evidence>
<dbReference type="InterPro" id="IPR050131">
    <property type="entry name" value="Peptidase_S8_subtilisin-like"/>
</dbReference>
<dbReference type="Proteomes" id="UP001231915">
    <property type="component" value="Unassembled WGS sequence"/>
</dbReference>
<reference evidence="10 11" key="1">
    <citation type="submission" date="2023-05" db="EMBL/GenBank/DDBJ databases">
        <title>Pseudoalteromonas ardens sp. nov., Pseudoalteromonas obscura sp. nov., and Pseudoalteromonas umbrosa sp. nov., isolated from the coral Montipora capitata.</title>
        <authorList>
            <person name="Thomas E.M."/>
            <person name="Smith E.M."/>
            <person name="Papke E."/>
            <person name="Shlafstein M.D."/>
            <person name="Oline D.K."/>
            <person name="Videau P."/>
            <person name="Saw J.H."/>
            <person name="Strangman W.K."/>
            <person name="Ushijima B."/>
        </authorList>
    </citation>
    <scope>NUCLEOTIDE SEQUENCE [LARGE SCALE GENOMIC DNA]</scope>
    <source>
        <strain evidence="10 11">P94</strain>
    </source>
</reference>
<evidence type="ECO:0000313" key="10">
    <source>
        <dbReference type="EMBL" id="MDK2596581.1"/>
    </source>
</evidence>
<dbReference type="InterPro" id="IPR036852">
    <property type="entry name" value="Peptidase_S8/S53_dom_sf"/>
</dbReference>
<dbReference type="InterPro" id="IPR015500">
    <property type="entry name" value="Peptidase_S8_subtilisin-rel"/>
</dbReference>
<evidence type="ECO:0000256" key="4">
    <source>
        <dbReference type="ARBA" id="ARBA00022801"/>
    </source>
</evidence>
<keyword evidence="7" id="KW-0732">Signal</keyword>
<keyword evidence="4 6" id="KW-0378">Hydrolase</keyword>
<dbReference type="Gene3D" id="3.40.50.200">
    <property type="entry name" value="Peptidase S8/S53 domain"/>
    <property type="match status" value="1"/>
</dbReference>
<dbReference type="InterPro" id="IPR000209">
    <property type="entry name" value="Peptidase_S8/S53_dom"/>
</dbReference>
<feature type="active site" description="Charge relay system" evidence="6">
    <location>
        <position position="200"/>
    </location>
</feature>
<dbReference type="SUPFAM" id="SSF52743">
    <property type="entry name" value="Subtilisin-like"/>
    <property type="match status" value="1"/>
</dbReference>
<comment type="similarity">
    <text evidence="1 6">Belongs to the peptidase S8 family.</text>
</comment>
<evidence type="ECO:0000256" key="7">
    <source>
        <dbReference type="SAM" id="SignalP"/>
    </source>
</evidence>
<dbReference type="InterPro" id="IPR034202">
    <property type="entry name" value="Subtilisin_Carlsberg-like"/>
</dbReference>
<evidence type="ECO:0000313" key="11">
    <source>
        <dbReference type="Proteomes" id="UP001231915"/>
    </source>
</evidence>
<keyword evidence="3" id="KW-0479">Metal-binding</keyword>
<dbReference type="PROSITE" id="PS00137">
    <property type="entry name" value="SUBTILASE_HIS"/>
    <property type="match status" value="1"/>
</dbReference>
<feature type="domain" description="Peptidase C-terminal archaeal/bacterial" evidence="9">
    <location>
        <begin position="450"/>
        <end position="516"/>
    </location>
</feature>
<dbReference type="Pfam" id="PF04151">
    <property type="entry name" value="PPC"/>
    <property type="match status" value="1"/>
</dbReference>
<feature type="chain" id="PRO_5046312837" evidence="7">
    <location>
        <begin position="26"/>
        <end position="530"/>
    </location>
</feature>
<dbReference type="InterPro" id="IPR022398">
    <property type="entry name" value="Peptidase_S8_His-AS"/>
</dbReference>
<accession>A0ABT7ENF9</accession>
<evidence type="ECO:0000256" key="5">
    <source>
        <dbReference type="ARBA" id="ARBA00022825"/>
    </source>
</evidence>
<keyword evidence="5 6" id="KW-0720">Serine protease</keyword>
<gene>
    <name evidence="10" type="ORF">QNM18_16150</name>
</gene>
<comment type="caution">
    <text evidence="10">The sequence shown here is derived from an EMBL/GenBank/DDBJ whole genome shotgun (WGS) entry which is preliminary data.</text>
</comment>
<dbReference type="PROSITE" id="PS51892">
    <property type="entry name" value="SUBTILASE"/>
    <property type="match status" value="1"/>
</dbReference>
<dbReference type="PANTHER" id="PTHR43806:SF11">
    <property type="entry name" value="CEREVISIN-RELATED"/>
    <property type="match status" value="1"/>
</dbReference>
<sequence>MSIKRFKLSTVATIMVSAMSFPTLADAPVLQEQQLKQLSAFKLEEKSATNNRYIIKFKSEKTAEKRVFNDFIAMNFLFTAGAEPLFSLNGQQAMVAELDEYSLETLRGLSSIESIEIDPKRFLLDATKSDGVISPYAQSTPYGINMVQGHLLSQNNTSARKVCVIDTGYNLGHPDLPYGNVTGIANNNAVGRWNNDGNGHGTHVAGTIAAENNSQGVVGVYPGVDLHIVKIFNDNGQWTHASNLINAIQQCKDAGSHVVNMSLGGGNYSSSENTAMQNFVNGGMMLVAAAGNDGNSSKSYPASYNSVISVASVTSSESRSSFSQYNDQVEVAGPGSNVNSTYPTNTYRSLSGTSMASPHVAGVAALVWSHHTQCTNQEIRAAINATAKDKGAAGRDNYYGHGIAQAKSASDYLSANGCQGGGDPGNPGDVKPVNGSLPNLQGNQNGWTHYTWNIPQGVKEMNLAITGGTGDADLYVRYNAQPDANNYTCRPWKNGNEEQCSFTNPNAGTWHISLYGYNNYNGVTLNYSYK</sequence>
<evidence type="ECO:0000259" key="8">
    <source>
        <dbReference type="Pfam" id="PF00082"/>
    </source>
</evidence>
<protein>
    <submittedName>
        <fullName evidence="10">S8 family serine peptidase</fullName>
    </submittedName>
</protein>
<evidence type="ECO:0000256" key="6">
    <source>
        <dbReference type="PROSITE-ProRule" id="PRU01240"/>
    </source>
</evidence>
<keyword evidence="11" id="KW-1185">Reference proteome</keyword>
<keyword evidence="2 6" id="KW-0645">Protease</keyword>
<proteinExistence type="inferred from homology"/>
<organism evidence="10 11">
    <name type="scientific">Pseudoalteromonas obscura</name>
    <dbReference type="NCBI Taxonomy" id="3048491"/>
    <lineage>
        <taxon>Bacteria</taxon>
        <taxon>Pseudomonadati</taxon>
        <taxon>Pseudomonadota</taxon>
        <taxon>Gammaproteobacteria</taxon>
        <taxon>Alteromonadales</taxon>
        <taxon>Pseudoalteromonadaceae</taxon>
        <taxon>Pseudoalteromonas</taxon>
    </lineage>
</organism>
<feature type="active site" description="Charge relay system" evidence="6">
    <location>
        <position position="354"/>
    </location>
</feature>
<dbReference type="Gene3D" id="2.60.120.380">
    <property type="match status" value="1"/>
</dbReference>
<evidence type="ECO:0000259" key="9">
    <source>
        <dbReference type="Pfam" id="PF04151"/>
    </source>
</evidence>
<dbReference type="RefSeq" id="WP_284137795.1">
    <property type="nucleotide sequence ID" value="NZ_JASJUT010000007.1"/>
</dbReference>
<dbReference type="PROSITE" id="PS00138">
    <property type="entry name" value="SUBTILASE_SER"/>
    <property type="match status" value="1"/>
</dbReference>
<dbReference type="PRINTS" id="PR00723">
    <property type="entry name" value="SUBTILISIN"/>
</dbReference>
<dbReference type="Pfam" id="PF00082">
    <property type="entry name" value="Peptidase_S8"/>
    <property type="match status" value="1"/>
</dbReference>
<dbReference type="InterPro" id="IPR007280">
    <property type="entry name" value="Peptidase_C_arc/bac"/>
</dbReference>
<evidence type="ECO:0000256" key="3">
    <source>
        <dbReference type="ARBA" id="ARBA00022723"/>
    </source>
</evidence>
<dbReference type="PANTHER" id="PTHR43806">
    <property type="entry name" value="PEPTIDASE S8"/>
    <property type="match status" value="1"/>
</dbReference>
<feature type="domain" description="Peptidase S8/S53" evidence="8">
    <location>
        <begin position="161"/>
        <end position="402"/>
    </location>
</feature>
<name>A0ABT7ENF9_9GAMM</name>
<dbReference type="CDD" id="cd07477">
    <property type="entry name" value="Peptidases_S8_Subtilisin_subset"/>
    <property type="match status" value="1"/>
</dbReference>
<feature type="signal peptide" evidence="7">
    <location>
        <begin position="1"/>
        <end position="25"/>
    </location>
</feature>